<gene>
    <name evidence="2" type="ORF">rsib_orf186</name>
</gene>
<sequence>MKLFLVQAKILSNSNIAKDKLTVTKELQKSIQQKEVSNERLTQEEIDNIYKTLGIFEEIKEYEKSDNSRVPRLLNKNYYKLTDPREERRSDNIALEQDDTGMLTTDTDLEWDDTGILPPAQNSAVSDKLKEAVDDYISELPNEKLSKDTSPKQVEAITHPMQEAIPTPLALS</sequence>
<evidence type="ECO:0000313" key="2">
    <source>
        <dbReference type="EMBL" id="EAA25454.1"/>
    </source>
</evidence>
<dbReference type="HOGENOM" id="CLU_1561705_0_0_5"/>
<organism evidence="2 3">
    <name type="scientific">Rickettsia sibirica (strain ATCC VR-151 / 246)</name>
    <dbReference type="NCBI Taxonomy" id="272951"/>
    <lineage>
        <taxon>Bacteria</taxon>
        <taxon>Pseudomonadati</taxon>
        <taxon>Pseudomonadota</taxon>
        <taxon>Alphaproteobacteria</taxon>
        <taxon>Rickettsiales</taxon>
        <taxon>Rickettsiaceae</taxon>
        <taxon>Rickettsieae</taxon>
        <taxon>Rickettsia</taxon>
        <taxon>spotted fever group</taxon>
        <taxon>Rickettsia sibirica subgroup</taxon>
    </lineage>
</organism>
<dbReference type="GeneID" id="95362156"/>
<dbReference type="RefSeq" id="WP_004995924.1">
    <property type="nucleotide sequence ID" value="NZ_AABW01000001.1"/>
</dbReference>
<dbReference type="EMBL" id="AABW01000001">
    <property type="protein sequence ID" value="EAA25454.1"/>
    <property type="molecule type" value="Genomic_DNA"/>
</dbReference>
<dbReference type="Proteomes" id="UP000004455">
    <property type="component" value="Unassembled WGS sequence"/>
</dbReference>
<proteinExistence type="predicted"/>
<name>Q7PBM9_RICS2</name>
<evidence type="ECO:0000256" key="1">
    <source>
        <dbReference type="SAM" id="MobiDB-lite"/>
    </source>
</evidence>
<dbReference type="AlphaFoldDB" id="Q7PBM9"/>
<keyword evidence="3" id="KW-1185">Reference proteome</keyword>
<reference evidence="2" key="1">
    <citation type="submission" date="2003-02" db="EMBL/GenBank/DDBJ databases">
        <authorList>
            <person name="Malek J.A."/>
            <person name="Eremeeva M.E."/>
            <person name="Dasch G.A."/>
        </authorList>
    </citation>
    <scope>NUCLEOTIDE SEQUENCE [LARGE SCALE GENOMIC DNA]</scope>
    <source>
        <strain evidence="2">246</strain>
    </source>
</reference>
<evidence type="ECO:0000313" key="3">
    <source>
        <dbReference type="Proteomes" id="UP000004455"/>
    </source>
</evidence>
<feature type="compositionally biased region" description="Basic and acidic residues" evidence="1">
    <location>
        <begin position="141"/>
        <end position="150"/>
    </location>
</feature>
<comment type="caution">
    <text evidence="2">The sequence shown here is derived from an EMBL/GenBank/DDBJ whole genome shotgun (WGS) entry which is preliminary data.</text>
</comment>
<feature type="region of interest" description="Disordered" evidence="1">
    <location>
        <begin position="140"/>
        <end position="172"/>
    </location>
</feature>
<accession>Q7PBM9</accession>
<protein>
    <submittedName>
        <fullName evidence="2">Uncharacterized protein</fullName>
    </submittedName>
</protein>